<dbReference type="Proteomes" id="UP000092666">
    <property type="component" value="Unassembled WGS sequence"/>
</dbReference>
<dbReference type="GO" id="GO:0008541">
    <property type="term" value="C:proteasome regulatory particle, lid subcomplex"/>
    <property type="evidence" value="ECO:0007669"/>
    <property type="project" value="UniProtKB-UniRule"/>
</dbReference>
<evidence type="ECO:0000256" key="1">
    <source>
        <dbReference type="ARBA" id="ARBA00034491"/>
    </source>
</evidence>
<keyword evidence="5" id="KW-1185">Reference proteome</keyword>
<dbReference type="InterPro" id="IPR007834">
    <property type="entry name" value="DSS1_SEM1"/>
</dbReference>
<feature type="compositionally biased region" description="Polar residues" evidence="3">
    <location>
        <begin position="1"/>
        <end position="31"/>
    </location>
</feature>
<feature type="region of interest" description="Disordered" evidence="3">
    <location>
        <begin position="1"/>
        <end position="84"/>
    </location>
</feature>
<evidence type="ECO:0000313" key="4">
    <source>
        <dbReference type="EMBL" id="OCF35032.1"/>
    </source>
</evidence>
<dbReference type="PANTHER" id="PTHR16771:SF0">
    <property type="entry name" value="26S PROTEASOME COMPLEX SUBUNIT SEM1"/>
    <property type="match status" value="1"/>
</dbReference>
<feature type="compositionally biased region" description="Acidic residues" evidence="3">
    <location>
        <begin position="43"/>
        <end position="53"/>
    </location>
</feature>
<comment type="subcellular location">
    <subcellularLocation>
        <location evidence="2">Nucleus</location>
    </subcellularLocation>
</comment>
<reference evidence="5" key="2">
    <citation type="submission" date="2013-12" db="EMBL/GenBank/DDBJ databases">
        <title>Evolution of pathogenesis and genome organization in the Tremellales.</title>
        <authorList>
            <person name="Cuomo C."/>
            <person name="Litvintseva A."/>
            <person name="Heitman J."/>
            <person name="Chen Y."/>
            <person name="Sun S."/>
            <person name="Springer D."/>
            <person name="Dromer F."/>
            <person name="Young S."/>
            <person name="Zeng Q."/>
            <person name="Chapman S."/>
            <person name="Gujja S."/>
            <person name="Saif S."/>
            <person name="Birren B."/>
        </authorList>
    </citation>
    <scope>NUCLEOTIDE SEQUENCE [LARGE SCALE GENOMIC DNA]</scope>
    <source>
        <strain evidence="5">BCC8398</strain>
    </source>
</reference>
<sequence length="112" mass="12083">MSDKQNNAAAGSSSTPDANANVKNGSGSQQQTEKKALPKLGALEDDDEFEDFPATDYGGNVLDAMKKAGDGPNDNLWEDNWDDDDVEDDFTKQLRTAIQERSGAPADEAMKE</sequence>
<dbReference type="SMART" id="SM01385">
    <property type="entry name" value="DSS1_SEM1"/>
    <property type="match status" value="1"/>
</dbReference>
<dbReference type="GO" id="GO:0000724">
    <property type="term" value="P:double-strand break repair via homologous recombination"/>
    <property type="evidence" value="ECO:0007669"/>
    <property type="project" value="TreeGrafter"/>
</dbReference>
<reference evidence="4 5" key="1">
    <citation type="submission" date="2013-07" db="EMBL/GenBank/DDBJ databases">
        <title>The Genome Sequence of Cryptococcus heveanensis BCC8398.</title>
        <authorList>
            <consortium name="The Broad Institute Genome Sequencing Platform"/>
            <person name="Cuomo C."/>
            <person name="Litvintseva A."/>
            <person name="Chen Y."/>
            <person name="Heitman J."/>
            <person name="Sun S."/>
            <person name="Springer D."/>
            <person name="Dromer F."/>
            <person name="Young S.K."/>
            <person name="Zeng Q."/>
            <person name="Gargeya S."/>
            <person name="Fitzgerald M."/>
            <person name="Abouelleil A."/>
            <person name="Alvarado L."/>
            <person name="Berlin A.M."/>
            <person name="Chapman S.B."/>
            <person name="Dewar J."/>
            <person name="Goldberg J."/>
            <person name="Griggs A."/>
            <person name="Gujja S."/>
            <person name="Hansen M."/>
            <person name="Howarth C."/>
            <person name="Imamovic A."/>
            <person name="Larimer J."/>
            <person name="McCowan C."/>
            <person name="Murphy C."/>
            <person name="Pearson M."/>
            <person name="Priest M."/>
            <person name="Roberts A."/>
            <person name="Saif S."/>
            <person name="Shea T."/>
            <person name="Sykes S."/>
            <person name="Wortman J."/>
            <person name="Nusbaum C."/>
            <person name="Birren B."/>
        </authorList>
    </citation>
    <scope>NUCLEOTIDE SEQUENCE [LARGE SCALE GENOMIC DNA]</scope>
    <source>
        <strain evidence="4 5">BCC8398</strain>
    </source>
</reference>
<dbReference type="OrthoDB" id="5586203at2759"/>
<comment type="function">
    <text evidence="2">Component of the 26S proteasome, a multiprotein complex involved in the ATP-dependent degradation of ubiquitinated proteins.</text>
</comment>
<dbReference type="GO" id="GO:0006406">
    <property type="term" value="P:mRNA export from nucleus"/>
    <property type="evidence" value="ECO:0007669"/>
    <property type="project" value="UniProtKB-UniRule"/>
</dbReference>
<comment type="similarity">
    <text evidence="1 2">Belongs to the DSS1/SEM1 family.</text>
</comment>
<keyword evidence="2 4" id="KW-0647">Proteasome</keyword>
<dbReference type="STRING" id="1296120.A0A1B9GVI8"/>
<dbReference type="Pfam" id="PF05160">
    <property type="entry name" value="DSS1_SEM1"/>
    <property type="match status" value="1"/>
</dbReference>
<dbReference type="PANTHER" id="PTHR16771">
    <property type="entry name" value="26 PROTEASOME COMPLEX SUBUNIT DSS1"/>
    <property type="match status" value="1"/>
</dbReference>
<dbReference type="EMBL" id="KI669500">
    <property type="protein sequence ID" value="OCF35032.1"/>
    <property type="molecule type" value="Genomic_DNA"/>
</dbReference>
<evidence type="ECO:0000313" key="5">
    <source>
        <dbReference type="Proteomes" id="UP000092666"/>
    </source>
</evidence>
<organism evidence="4 5">
    <name type="scientific">Kwoniella heveanensis BCC8398</name>
    <dbReference type="NCBI Taxonomy" id="1296120"/>
    <lineage>
        <taxon>Eukaryota</taxon>
        <taxon>Fungi</taxon>
        <taxon>Dikarya</taxon>
        <taxon>Basidiomycota</taxon>
        <taxon>Agaricomycotina</taxon>
        <taxon>Tremellomycetes</taxon>
        <taxon>Tremellales</taxon>
        <taxon>Cryptococcaceae</taxon>
        <taxon>Kwoniella</taxon>
    </lineage>
</organism>
<accession>A0A1B9GVI8</accession>
<dbReference type="GO" id="GO:0005634">
    <property type="term" value="C:nucleus"/>
    <property type="evidence" value="ECO:0007669"/>
    <property type="project" value="UniProtKB-SubCell"/>
</dbReference>
<proteinExistence type="inferred from homology"/>
<name>A0A1B9GVI8_9TREE</name>
<dbReference type="AlphaFoldDB" id="A0A1B9GVI8"/>
<evidence type="ECO:0000256" key="2">
    <source>
        <dbReference type="RuleBase" id="RU369057"/>
    </source>
</evidence>
<dbReference type="GO" id="GO:0043248">
    <property type="term" value="P:proteasome assembly"/>
    <property type="evidence" value="ECO:0007669"/>
    <property type="project" value="UniProtKB-UniRule"/>
</dbReference>
<protein>
    <recommendedName>
        <fullName evidence="2">26S proteasome complex subunit SEM1</fullName>
    </recommendedName>
</protein>
<evidence type="ECO:0000256" key="3">
    <source>
        <dbReference type="SAM" id="MobiDB-lite"/>
    </source>
</evidence>
<gene>
    <name evidence="4" type="ORF">I316_03072</name>
</gene>
<keyword evidence="2" id="KW-0539">Nucleus</keyword>